<dbReference type="RefSeq" id="WP_012876274.1">
    <property type="nucleotide sequence ID" value="NC_013526.1"/>
</dbReference>
<dbReference type="Pfam" id="PF01915">
    <property type="entry name" value="Glyco_hydro_3_C"/>
    <property type="match status" value="1"/>
</dbReference>
<dbReference type="SUPFAM" id="SSF51445">
    <property type="entry name" value="(Trans)glycosidases"/>
    <property type="match status" value="1"/>
</dbReference>
<keyword evidence="10" id="KW-1185">Reference proteome</keyword>
<dbReference type="PANTHER" id="PTHR30620:SF16">
    <property type="entry name" value="LYSOSOMAL BETA GLUCOSIDASE"/>
    <property type="match status" value="1"/>
</dbReference>
<gene>
    <name evidence="9" type="ordered locus">Tter_2344</name>
</gene>
<dbReference type="eggNOG" id="COG1472">
    <property type="taxonomic scope" value="Bacteria"/>
</dbReference>
<dbReference type="AlphaFoldDB" id="D1CHM2"/>
<evidence type="ECO:0000256" key="3">
    <source>
        <dbReference type="ARBA" id="ARBA00012744"/>
    </source>
</evidence>
<protein>
    <recommendedName>
        <fullName evidence="3">beta-glucosidase</fullName>
        <ecNumber evidence="3">3.2.1.21</ecNumber>
    </recommendedName>
</protein>
<dbReference type="InterPro" id="IPR051915">
    <property type="entry name" value="Cellulose_Degrad_GH3"/>
</dbReference>
<evidence type="ECO:0000256" key="5">
    <source>
        <dbReference type="ARBA" id="ARBA00022801"/>
    </source>
</evidence>
<evidence type="ECO:0000259" key="8">
    <source>
        <dbReference type="Pfam" id="PF01915"/>
    </source>
</evidence>
<accession>D1CHM2</accession>
<dbReference type="GO" id="GO:0009251">
    <property type="term" value="P:glucan catabolic process"/>
    <property type="evidence" value="ECO:0007669"/>
    <property type="project" value="TreeGrafter"/>
</dbReference>
<name>D1CHM2_THET1</name>
<organism evidence="9 10">
    <name type="scientific">Thermobaculum terrenum (strain ATCC BAA-798 / CCMEE 7001 / YNP1)</name>
    <dbReference type="NCBI Taxonomy" id="525904"/>
    <lineage>
        <taxon>Bacteria</taxon>
        <taxon>Bacillati</taxon>
        <taxon>Chloroflexota</taxon>
        <taxon>Chloroflexia</taxon>
        <taxon>Candidatus Thermobaculales</taxon>
        <taxon>Candidatus Thermobaculaceae</taxon>
        <taxon>Thermobaculum</taxon>
    </lineage>
</organism>
<evidence type="ECO:0000256" key="4">
    <source>
        <dbReference type="ARBA" id="ARBA00022729"/>
    </source>
</evidence>
<dbReference type="Gene3D" id="3.20.20.300">
    <property type="entry name" value="Glycoside hydrolase, family 3, N-terminal domain"/>
    <property type="match status" value="1"/>
</dbReference>
<dbReference type="SUPFAM" id="SSF52279">
    <property type="entry name" value="Beta-D-glucan exohydrolase, C-terminal domain"/>
    <property type="match status" value="1"/>
</dbReference>
<evidence type="ECO:0000256" key="2">
    <source>
        <dbReference type="ARBA" id="ARBA00005336"/>
    </source>
</evidence>
<dbReference type="STRING" id="525904.Tter_2344"/>
<keyword evidence="5 9" id="KW-0378">Hydrolase</keyword>
<dbReference type="KEGG" id="ttr:Tter_2344"/>
<dbReference type="InterPro" id="IPR036962">
    <property type="entry name" value="Glyco_hydro_3_N_sf"/>
</dbReference>
<evidence type="ECO:0000313" key="10">
    <source>
        <dbReference type="Proteomes" id="UP000000323"/>
    </source>
</evidence>
<feature type="domain" description="Glycoside hydrolase family 3 C-terminal" evidence="8">
    <location>
        <begin position="451"/>
        <end position="607"/>
    </location>
</feature>
<dbReference type="Gene3D" id="3.40.50.1700">
    <property type="entry name" value="Glycoside hydrolase family 3 C-terminal domain"/>
    <property type="match status" value="1"/>
</dbReference>
<feature type="domain" description="Glycoside hydrolase family 3 N-terminal" evidence="7">
    <location>
        <begin position="98"/>
        <end position="395"/>
    </location>
</feature>
<dbReference type="PANTHER" id="PTHR30620">
    <property type="entry name" value="PERIPLASMIC BETA-GLUCOSIDASE-RELATED"/>
    <property type="match status" value="1"/>
</dbReference>
<evidence type="ECO:0000256" key="1">
    <source>
        <dbReference type="ARBA" id="ARBA00000448"/>
    </source>
</evidence>
<dbReference type="CAZy" id="GH3">
    <property type="family name" value="Glycoside Hydrolase Family 3"/>
</dbReference>
<keyword evidence="4" id="KW-0732">Signal</keyword>
<dbReference type="EC" id="3.2.1.21" evidence="3"/>
<proteinExistence type="inferred from homology"/>
<evidence type="ECO:0000259" key="7">
    <source>
        <dbReference type="Pfam" id="PF00933"/>
    </source>
</evidence>
<dbReference type="InterPro" id="IPR017853">
    <property type="entry name" value="GH"/>
</dbReference>
<dbReference type="Pfam" id="PF00933">
    <property type="entry name" value="Glyco_hydro_3"/>
    <property type="match status" value="1"/>
</dbReference>
<comment type="similarity">
    <text evidence="2">Belongs to the glycosyl hydrolase 3 family.</text>
</comment>
<reference evidence="10" key="1">
    <citation type="journal article" date="2010" name="Stand. Genomic Sci.">
        <title>Complete genome sequence of 'Thermobaculum terrenum' type strain (YNP1).</title>
        <authorList>
            <person name="Kiss H."/>
            <person name="Cleland D."/>
            <person name="Lapidus A."/>
            <person name="Lucas S."/>
            <person name="Glavina Del Rio T."/>
            <person name="Nolan M."/>
            <person name="Tice H."/>
            <person name="Han C."/>
            <person name="Goodwin L."/>
            <person name="Pitluck S."/>
            <person name="Liolios K."/>
            <person name="Ivanova N."/>
            <person name="Mavromatis K."/>
            <person name="Ovchinnikova G."/>
            <person name="Pati A."/>
            <person name="Chen A."/>
            <person name="Palaniappan K."/>
            <person name="Land M."/>
            <person name="Hauser L."/>
            <person name="Chang Y."/>
            <person name="Jeffries C."/>
            <person name="Lu M."/>
            <person name="Brettin T."/>
            <person name="Detter J."/>
            <person name="Goker M."/>
            <person name="Tindall B."/>
            <person name="Beck B."/>
            <person name="McDermott T."/>
            <person name="Woyke T."/>
            <person name="Bristow J."/>
            <person name="Eisen J."/>
            <person name="Markowitz V."/>
            <person name="Hugenholtz P."/>
            <person name="Kyrpides N."/>
            <person name="Klenk H."/>
            <person name="Cheng J."/>
        </authorList>
    </citation>
    <scope>NUCLEOTIDE SEQUENCE [LARGE SCALE GENOMIC DNA]</scope>
    <source>
        <strain evidence="10">ATCC BAA-798 / YNP1</strain>
    </source>
</reference>
<dbReference type="EMBL" id="CP001826">
    <property type="protein sequence ID" value="ACZ43243.1"/>
    <property type="molecule type" value="Genomic_DNA"/>
</dbReference>
<keyword evidence="6 9" id="KW-0326">Glycosidase</keyword>
<evidence type="ECO:0000313" key="9">
    <source>
        <dbReference type="EMBL" id="ACZ43243.1"/>
    </source>
</evidence>
<dbReference type="InterPro" id="IPR036881">
    <property type="entry name" value="Glyco_hydro_3_C_sf"/>
</dbReference>
<sequence length="608" mass="67292">MASALWRREDGVTYRDLNKNGKLDPYEDPRLPVEARIEDLLGRMTLEEKAGMLFHTGLGMNPDGTLQEGDGTFGRASTTELVTRKLLNHFNVWAVADPRPMAEWYNRLQALAEGTRLGIPITISSDPRHSYSNNPAASLFAGRFSKWPEPIGLAAIGDEELVRAFGDIARQEYLAVGIRVALHPMADLATEPRWARIAGTFGEDAHLAAHLVAAYIKGFQGENLGPHSVACMTKHFPGGGPQKDGEDPHFPYGREQVYPGNNFEYHLIPFEAAFEAGTAQIMPYYGMPVGLPFEEVGFGFNRDVIAGLLRQRYGFQGVVCTDWGLLTDHRMGDRVLSARAWGVEHLSLEDRVLKALDAGVDQFGGESCPEVVVQLVRSGRLPEERLDVSVRRLLRDKFRLGLFDNPFVDPEEAERVVGQEAFVRAGEAAQRRSIVLLVNGETSSGRTLPMREGIRLYVEGVDPQVASRYAQVVDTPEGADAAFIRLQAPYEHRDNLPLEAFFHAGNLSFPEPEQRRILDLLRRVPTVVQIYLDRPAVIPEIARESAALLADFGASDEAVLDVAFGRHKPGGRLPFEMPSSMDAVRKQLPDVPCDSEDPLFPIGHGLTL</sequence>
<dbReference type="InterPro" id="IPR001764">
    <property type="entry name" value="Glyco_hydro_3_N"/>
</dbReference>
<dbReference type="Proteomes" id="UP000000323">
    <property type="component" value="Chromosome 2"/>
</dbReference>
<dbReference type="InterPro" id="IPR002772">
    <property type="entry name" value="Glyco_hydro_3_C"/>
</dbReference>
<dbReference type="HOGENOM" id="CLU_004542_8_2_0"/>
<evidence type="ECO:0000256" key="6">
    <source>
        <dbReference type="ARBA" id="ARBA00023295"/>
    </source>
</evidence>
<dbReference type="GO" id="GO:0008422">
    <property type="term" value="F:beta-glucosidase activity"/>
    <property type="evidence" value="ECO:0007669"/>
    <property type="project" value="UniProtKB-EC"/>
</dbReference>
<comment type="catalytic activity">
    <reaction evidence="1">
        <text>Hydrolysis of terminal, non-reducing beta-D-glucosyl residues with release of beta-D-glucose.</text>
        <dbReference type="EC" id="3.2.1.21"/>
    </reaction>
</comment>
<dbReference type="PRINTS" id="PR00133">
    <property type="entry name" value="GLHYDRLASE3"/>
</dbReference>